<feature type="chain" id="PRO_5047222181" evidence="1">
    <location>
        <begin position="31"/>
        <end position="198"/>
    </location>
</feature>
<evidence type="ECO:0000256" key="1">
    <source>
        <dbReference type="SAM" id="SignalP"/>
    </source>
</evidence>
<sequence length="198" mass="19422">MGLRTAGPVAALLVLTALGAGCGVVTSTSAAAPPSSPIPVAVPQAAPPPSDVVAADGPAQPCTGSTLDISATAPRRDEGGAAVQELVFRNTGELPCLMRGYPGVGFVAGNEGTRIGPRAAATGPRAELLLEPGRAATAPLRVADAADYPEAGCRAQEVRGMRVAPPGGSGGLFVPRPGAVCSGEPDVPQATVGTVTGR</sequence>
<name>A0ABV1K458_9PSEU</name>
<dbReference type="Pfam" id="PF14016">
    <property type="entry name" value="DUF4232"/>
    <property type="match status" value="1"/>
</dbReference>
<dbReference type="Proteomes" id="UP001494902">
    <property type="component" value="Unassembled WGS sequence"/>
</dbReference>
<keyword evidence="1" id="KW-0732">Signal</keyword>
<evidence type="ECO:0000313" key="4">
    <source>
        <dbReference type="Proteomes" id="UP001494902"/>
    </source>
</evidence>
<proteinExistence type="predicted"/>
<gene>
    <name evidence="3" type="ORF">WIS52_02020</name>
</gene>
<keyword evidence="4" id="KW-1185">Reference proteome</keyword>
<reference evidence="3 4" key="1">
    <citation type="submission" date="2024-03" db="EMBL/GenBank/DDBJ databases">
        <title>Draft genome sequence of Pseudonocardia nematodicida JCM 31783.</title>
        <authorList>
            <person name="Butdee W."/>
            <person name="Duangmal K."/>
        </authorList>
    </citation>
    <scope>NUCLEOTIDE SEQUENCE [LARGE SCALE GENOMIC DNA]</scope>
    <source>
        <strain evidence="3 4">JCM 31783</strain>
    </source>
</reference>
<feature type="signal peptide" evidence="1">
    <location>
        <begin position="1"/>
        <end position="30"/>
    </location>
</feature>
<dbReference type="PROSITE" id="PS51257">
    <property type="entry name" value="PROKAR_LIPOPROTEIN"/>
    <property type="match status" value="1"/>
</dbReference>
<dbReference type="RefSeq" id="WP_349296322.1">
    <property type="nucleotide sequence ID" value="NZ_JBEDNQ010000001.1"/>
</dbReference>
<protein>
    <submittedName>
        <fullName evidence="3">DUF4232 domain-containing protein</fullName>
    </submittedName>
</protein>
<feature type="domain" description="DUF4232" evidence="2">
    <location>
        <begin position="62"/>
        <end position="195"/>
    </location>
</feature>
<comment type="caution">
    <text evidence="3">The sequence shown here is derived from an EMBL/GenBank/DDBJ whole genome shotgun (WGS) entry which is preliminary data.</text>
</comment>
<dbReference type="InterPro" id="IPR025326">
    <property type="entry name" value="DUF4232"/>
</dbReference>
<dbReference type="EMBL" id="JBEDNQ010000001">
    <property type="protein sequence ID" value="MEQ3549234.1"/>
    <property type="molecule type" value="Genomic_DNA"/>
</dbReference>
<evidence type="ECO:0000259" key="2">
    <source>
        <dbReference type="Pfam" id="PF14016"/>
    </source>
</evidence>
<accession>A0ABV1K458</accession>
<evidence type="ECO:0000313" key="3">
    <source>
        <dbReference type="EMBL" id="MEQ3549234.1"/>
    </source>
</evidence>
<organism evidence="3 4">
    <name type="scientific">Pseudonocardia nematodicida</name>
    <dbReference type="NCBI Taxonomy" id="1206997"/>
    <lineage>
        <taxon>Bacteria</taxon>
        <taxon>Bacillati</taxon>
        <taxon>Actinomycetota</taxon>
        <taxon>Actinomycetes</taxon>
        <taxon>Pseudonocardiales</taxon>
        <taxon>Pseudonocardiaceae</taxon>
        <taxon>Pseudonocardia</taxon>
    </lineage>
</organism>